<name>A0A9J6P9X5_9PROT</name>
<reference evidence="1" key="1">
    <citation type="submission" date="2022-06" db="EMBL/GenBank/DDBJ databases">
        <title>Isolation and Genomics of Futiania mangrovii gen. nov., sp. nov., a Rare and Metabolically-versatile member in the Class Alphaproteobacteria.</title>
        <authorList>
            <person name="Liu L."/>
            <person name="Huang W.-C."/>
            <person name="Pan J."/>
            <person name="Li J."/>
            <person name="Huang Y."/>
            <person name="Du H."/>
            <person name="Liu Y."/>
            <person name="Li M."/>
        </authorList>
    </citation>
    <scope>NUCLEOTIDE SEQUENCE</scope>
    <source>
        <strain evidence="1">FT118</strain>
    </source>
</reference>
<comment type="caution">
    <text evidence="1">The sequence shown here is derived from an EMBL/GenBank/DDBJ whole genome shotgun (WGS) entry which is preliminary data.</text>
</comment>
<evidence type="ECO:0000313" key="2">
    <source>
        <dbReference type="Proteomes" id="UP001055804"/>
    </source>
</evidence>
<protein>
    <submittedName>
        <fullName evidence="1">Uncharacterized protein</fullName>
    </submittedName>
</protein>
<dbReference type="Proteomes" id="UP001055804">
    <property type="component" value="Unassembled WGS sequence"/>
</dbReference>
<evidence type="ECO:0000313" key="1">
    <source>
        <dbReference type="EMBL" id="MCP1335153.1"/>
    </source>
</evidence>
<proteinExistence type="predicted"/>
<sequence>MNRFTTNKSDHAQQHMWAAVVLMAVNDAFTVMRDRTELDRAEALRFLLAPHGAWAKSREHVCSCAGAEPDRLHTWALEVMAGKVVFGTPKEVQASRDLWTAMNAPREKPQPTAKAEIAPAPDAGAIPLPSIVDTFGVFDVRDDGTLVCPNSRPLTGPSLPRENSQQGRVLKALTMQRGGTLNSLRKAYAKWEQVAVELCRRLDLELIYRHDGHEVDGIVDADTKVFVRRRLLSPAA</sequence>
<keyword evidence="2" id="KW-1185">Reference proteome</keyword>
<gene>
    <name evidence="1" type="ORF">NJQ99_01890</name>
</gene>
<dbReference type="RefSeq" id="WP_269331106.1">
    <property type="nucleotide sequence ID" value="NZ_JAMZFT010000001.1"/>
</dbReference>
<dbReference type="EMBL" id="JAMZFT010000001">
    <property type="protein sequence ID" value="MCP1335153.1"/>
    <property type="molecule type" value="Genomic_DNA"/>
</dbReference>
<organism evidence="1 2">
    <name type="scientific">Futiania mangrovi</name>
    <dbReference type="NCBI Taxonomy" id="2959716"/>
    <lineage>
        <taxon>Bacteria</taxon>
        <taxon>Pseudomonadati</taxon>
        <taxon>Pseudomonadota</taxon>
        <taxon>Alphaproteobacteria</taxon>
        <taxon>Futianiales</taxon>
        <taxon>Futianiaceae</taxon>
        <taxon>Futiania</taxon>
    </lineage>
</organism>
<accession>A0A9J6P9X5</accession>
<dbReference type="AlphaFoldDB" id="A0A9J6P9X5"/>